<dbReference type="KEGG" id="pmar:B0X71_19500"/>
<keyword evidence="1" id="KW-0614">Plasmid</keyword>
<organism evidence="1 2">
    <name type="scientific">Planococcus lenghuensis</name>
    <dbReference type="NCBI Taxonomy" id="2213202"/>
    <lineage>
        <taxon>Bacteria</taxon>
        <taxon>Bacillati</taxon>
        <taxon>Bacillota</taxon>
        <taxon>Bacilli</taxon>
        <taxon>Bacillales</taxon>
        <taxon>Caryophanaceae</taxon>
        <taxon>Planococcus</taxon>
    </lineage>
</organism>
<reference evidence="1 2" key="1">
    <citation type="submission" date="2017-02" db="EMBL/GenBank/DDBJ databases">
        <title>The complete genomic sequence of a novel cold adapted crude oil-degrading bacterium Planococcus qaidamina Y42.</title>
        <authorList>
            <person name="Yang R."/>
        </authorList>
    </citation>
    <scope>NUCLEOTIDE SEQUENCE [LARGE SCALE GENOMIC DNA]</scope>
    <source>
        <strain evidence="1 2">Y42</strain>
        <plasmid evidence="1 2">unnamed1</plasmid>
    </source>
</reference>
<geneLocation type="plasmid" evidence="1 2">
    <name>unnamed1</name>
</geneLocation>
<proteinExistence type="predicted"/>
<keyword evidence="2" id="KW-1185">Reference proteome</keyword>
<accession>A0A1Q2L4J2</accession>
<dbReference type="AlphaFoldDB" id="A0A1Q2L4J2"/>
<dbReference type="Proteomes" id="UP000188184">
    <property type="component" value="Plasmid unnamed1"/>
</dbReference>
<gene>
    <name evidence="1" type="ORF">B0X71_19500</name>
</gene>
<name>A0A1Q2L4J2_9BACL</name>
<sequence length="191" mass="22289">MWAVEKVVERSGVSVIRFKVTCFFKEEPERLFTILSAKHFQRRNKDTVIWTHRKNTLEIVAFSHRGRETNGYRCYFEGNTEVFQYAFDNLSANLQPTITGIECTIETGKPQQELVRMAEKAGYHRCSMYGLYEKDGVGIVLLKNGEVNFQLRNRHFSVGRLHETIRLISKTYQPLVREVPQQNQLDWGLLA</sequence>
<evidence type="ECO:0000313" key="1">
    <source>
        <dbReference type="EMBL" id="AQQ55359.1"/>
    </source>
</evidence>
<evidence type="ECO:0000313" key="2">
    <source>
        <dbReference type="Proteomes" id="UP000188184"/>
    </source>
</evidence>
<protein>
    <submittedName>
        <fullName evidence="1">Uncharacterized protein</fullName>
    </submittedName>
</protein>
<dbReference type="EMBL" id="CP019641">
    <property type="protein sequence ID" value="AQQ55359.1"/>
    <property type="molecule type" value="Genomic_DNA"/>
</dbReference>